<sequence>MRSRGLAVVGFLAIEAIGFTFQSLAVMLAWMAGEGDFGVATDNGAFGPSPSGFPVAFSESDLYAYGLVNLVIILVGIGLTVAVHAWRARRRARKNVVTVA</sequence>
<keyword evidence="1" id="KW-1133">Transmembrane helix</keyword>
<dbReference type="EMBL" id="JBHLUH010000004">
    <property type="protein sequence ID" value="MFC0526616.1"/>
    <property type="molecule type" value="Genomic_DNA"/>
</dbReference>
<keyword evidence="1" id="KW-0812">Transmembrane</keyword>
<dbReference type="Proteomes" id="UP001589867">
    <property type="component" value="Unassembled WGS sequence"/>
</dbReference>
<evidence type="ECO:0000256" key="1">
    <source>
        <dbReference type="SAM" id="Phobius"/>
    </source>
</evidence>
<gene>
    <name evidence="2" type="ORF">ACFFIA_02960</name>
</gene>
<evidence type="ECO:0008006" key="4">
    <source>
        <dbReference type="Google" id="ProtNLM"/>
    </source>
</evidence>
<name>A0ABV6LW24_9ACTN</name>
<reference evidence="2 3" key="1">
    <citation type="submission" date="2024-09" db="EMBL/GenBank/DDBJ databases">
        <authorList>
            <person name="Sun Q."/>
            <person name="Mori K."/>
        </authorList>
    </citation>
    <scope>NUCLEOTIDE SEQUENCE [LARGE SCALE GENOMIC DNA]</scope>
    <source>
        <strain evidence="2 3">TBRC 3947</strain>
    </source>
</reference>
<keyword evidence="1" id="KW-0472">Membrane</keyword>
<feature type="transmembrane region" description="Helical" evidence="1">
    <location>
        <begin position="7"/>
        <end position="32"/>
    </location>
</feature>
<evidence type="ECO:0000313" key="2">
    <source>
        <dbReference type="EMBL" id="MFC0526616.1"/>
    </source>
</evidence>
<protein>
    <recommendedName>
        <fullName evidence="4">Major facilitator superfamily (MFS) profile domain-containing protein</fullName>
    </recommendedName>
</protein>
<accession>A0ABV6LW24</accession>
<proteinExistence type="predicted"/>
<organism evidence="2 3">
    <name type="scientific">Phytohabitans kaempferiae</name>
    <dbReference type="NCBI Taxonomy" id="1620943"/>
    <lineage>
        <taxon>Bacteria</taxon>
        <taxon>Bacillati</taxon>
        <taxon>Actinomycetota</taxon>
        <taxon>Actinomycetes</taxon>
        <taxon>Micromonosporales</taxon>
        <taxon>Micromonosporaceae</taxon>
    </lineage>
</organism>
<keyword evidence="3" id="KW-1185">Reference proteome</keyword>
<feature type="transmembrane region" description="Helical" evidence="1">
    <location>
        <begin position="62"/>
        <end position="86"/>
    </location>
</feature>
<dbReference type="RefSeq" id="WP_377244820.1">
    <property type="nucleotide sequence ID" value="NZ_JBHLUH010000004.1"/>
</dbReference>
<evidence type="ECO:0000313" key="3">
    <source>
        <dbReference type="Proteomes" id="UP001589867"/>
    </source>
</evidence>
<comment type="caution">
    <text evidence="2">The sequence shown here is derived from an EMBL/GenBank/DDBJ whole genome shotgun (WGS) entry which is preliminary data.</text>
</comment>